<sequence>MPNPSRLRDSTQIELPARSLDGLRDQVEAEYTVTILQDDPAQCRIVGSPVEIKAVSSFLSRHGISLP</sequence>
<dbReference type="EMBL" id="JBHUDM010000001">
    <property type="protein sequence ID" value="MFD1640949.1"/>
    <property type="molecule type" value="Genomic_DNA"/>
</dbReference>
<reference evidence="1 2" key="1">
    <citation type="journal article" date="2019" name="Int. J. Syst. Evol. Microbiol.">
        <title>The Global Catalogue of Microorganisms (GCM) 10K type strain sequencing project: providing services to taxonomists for standard genome sequencing and annotation.</title>
        <authorList>
            <consortium name="The Broad Institute Genomics Platform"/>
            <consortium name="The Broad Institute Genome Sequencing Center for Infectious Disease"/>
            <person name="Wu L."/>
            <person name="Ma J."/>
        </authorList>
    </citation>
    <scope>NUCLEOTIDE SEQUENCE [LARGE SCALE GENOMIC DNA]</scope>
    <source>
        <strain evidence="1 2">CGMCC 1.10593</strain>
    </source>
</reference>
<keyword evidence="2" id="KW-1185">Reference proteome</keyword>
<protein>
    <submittedName>
        <fullName evidence="1">Uncharacterized protein</fullName>
    </submittedName>
</protein>
<organism evidence="1 2">
    <name type="scientific">Halohasta litorea</name>
    <dbReference type="NCBI Taxonomy" id="869891"/>
    <lineage>
        <taxon>Archaea</taxon>
        <taxon>Methanobacteriati</taxon>
        <taxon>Methanobacteriota</taxon>
        <taxon>Stenosarchaea group</taxon>
        <taxon>Halobacteria</taxon>
        <taxon>Halobacteriales</taxon>
        <taxon>Haloferacaceae</taxon>
        <taxon>Halohasta</taxon>
    </lineage>
</organism>
<accession>A0ABD6D6M2</accession>
<dbReference type="RefSeq" id="WP_256395169.1">
    <property type="nucleotide sequence ID" value="NZ_JANHDJ010000001.1"/>
</dbReference>
<name>A0ABD6D6M2_9EURY</name>
<dbReference type="Proteomes" id="UP001597052">
    <property type="component" value="Unassembled WGS sequence"/>
</dbReference>
<comment type="caution">
    <text evidence="1">The sequence shown here is derived from an EMBL/GenBank/DDBJ whole genome shotgun (WGS) entry which is preliminary data.</text>
</comment>
<proteinExistence type="predicted"/>
<evidence type="ECO:0000313" key="1">
    <source>
        <dbReference type="EMBL" id="MFD1640949.1"/>
    </source>
</evidence>
<gene>
    <name evidence="1" type="ORF">ACFSBW_03545</name>
</gene>
<dbReference type="InterPro" id="IPR056231">
    <property type="entry name" value="VNG_1110C-like"/>
</dbReference>
<evidence type="ECO:0000313" key="2">
    <source>
        <dbReference type="Proteomes" id="UP001597052"/>
    </source>
</evidence>
<dbReference type="Pfam" id="PF24397">
    <property type="entry name" value="VNG_1110C"/>
    <property type="match status" value="1"/>
</dbReference>
<dbReference type="AlphaFoldDB" id="A0ABD6D6M2"/>